<gene>
    <name evidence="8" type="ORF">E3O49_09650</name>
</gene>
<name>A0AAQ2C5W4_9MICO</name>
<evidence type="ECO:0000256" key="1">
    <source>
        <dbReference type="ARBA" id="ARBA00005614"/>
    </source>
</evidence>
<dbReference type="EMBL" id="SOFY01000051">
    <property type="protein sequence ID" value="TFC46378.1"/>
    <property type="molecule type" value="Genomic_DNA"/>
</dbReference>
<proteinExistence type="inferred from homology"/>
<reference evidence="8 9" key="1">
    <citation type="submission" date="2019-03" db="EMBL/GenBank/DDBJ databases">
        <title>Genomics of glacier-inhabiting Cryobacterium strains.</title>
        <authorList>
            <person name="Liu Q."/>
            <person name="Xin Y.-H."/>
        </authorList>
    </citation>
    <scope>NUCLEOTIDE SEQUENCE [LARGE SCALE GENOMIC DNA]</scope>
    <source>
        <strain evidence="9">TMT1-22</strain>
    </source>
</reference>
<dbReference type="PROSITE" id="PS00151">
    <property type="entry name" value="ACYLPHOSPHATASE_2"/>
    <property type="match status" value="1"/>
</dbReference>
<dbReference type="GO" id="GO:0003998">
    <property type="term" value="F:acylphosphatase activity"/>
    <property type="evidence" value="ECO:0007669"/>
    <property type="project" value="UniProtKB-EC"/>
</dbReference>
<dbReference type="SUPFAM" id="SSF54975">
    <property type="entry name" value="Acylphosphatase/BLUF domain-like"/>
    <property type="match status" value="1"/>
</dbReference>
<feature type="active site" evidence="5">
    <location>
        <position position="18"/>
    </location>
</feature>
<comment type="catalytic activity">
    <reaction evidence="4 5">
        <text>an acyl phosphate + H2O = a carboxylate + phosphate + H(+)</text>
        <dbReference type="Rhea" id="RHEA:14965"/>
        <dbReference type="ChEBI" id="CHEBI:15377"/>
        <dbReference type="ChEBI" id="CHEBI:15378"/>
        <dbReference type="ChEBI" id="CHEBI:29067"/>
        <dbReference type="ChEBI" id="CHEBI:43474"/>
        <dbReference type="ChEBI" id="CHEBI:59918"/>
        <dbReference type="EC" id="3.6.1.7"/>
    </reaction>
</comment>
<evidence type="ECO:0000313" key="8">
    <source>
        <dbReference type="EMBL" id="TFC46378.1"/>
    </source>
</evidence>
<dbReference type="PROSITE" id="PS51160">
    <property type="entry name" value="ACYLPHOSPHATASE_3"/>
    <property type="match status" value="1"/>
</dbReference>
<comment type="caution">
    <text evidence="8">The sequence shown here is derived from an EMBL/GenBank/DDBJ whole genome shotgun (WGS) entry which is preliminary data.</text>
</comment>
<dbReference type="EC" id="3.6.1.7" evidence="2 5"/>
<protein>
    <recommendedName>
        <fullName evidence="3 5">acylphosphatase</fullName>
        <ecNumber evidence="2 5">3.6.1.7</ecNumber>
    </recommendedName>
</protein>
<evidence type="ECO:0000313" key="9">
    <source>
        <dbReference type="Proteomes" id="UP000297403"/>
    </source>
</evidence>
<evidence type="ECO:0000259" key="7">
    <source>
        <dbReference type="PROSITE" id="PS51160"/>
    </source>
</evidence>
<evidence type="ECO:0000256" key="2">
    <source>
        <dbReference type="ARBA" id="ARBA00012150"/>
    </source>
</evidence>
<comment type="similarity">
    <text evidence="1 6">Belongs to the acylphosphatase family.</text>
</comment>
<dbReference type="InterPro" id="IPR017968">
    <property type="entry name" value="Acylphosphatase_CS"/>
</dbReference>
<sequence length="89" mass="9682">MVRKQALVRGMVQAVGFRYYTQSEARRLGLSGFVRNRMDGSVEVDAEGDAASVSELLAWLAHGPPSAVVESMQVTDLAPRGENGFHIAY</sequence>
<dbReference type="Pfam" id="PF00708">
    <property type="entry name" value="Acylphosphatase"/>
    <property type="match status" value="1"/>
</dbReference>
<dbReference type="PANTHER" id="PTHR47268:SF4">
    <property type="entry name" value="ACYLPHOSPHATASE"/>
    <property type="match status" value="1"/>
</dbReference>
<dbReference type="InterPro" id="IPR020456">
    <property type="entry name" value="Acylphosphatase"/>
</dbReference>
<evidence type="ECO:0000256" key="4">
    <source>
        <dbReference type="ARBA" id="ARBA00047645"/>
    </source>
</evidence>
<dbReference type="InterPro" id="IPR001792">
    <property type="entry name" value="Acylphosphatase-like_dom"/>
</dbReference>
<dbReference type="Proteomes" id="UP000297403">
    <property type="component" value="Unassembled WGS sequence"/>
</dbReference>
<dbReference type="InterPro" id="IPR036046">
    <property type="entry name" value="Acylphosphatase-like_dom_sf"/>
</dbReference>
<feature type="active site" evidence="5">
    <location>
        <position position="36"/>
    </location>
</feature>
<organism evidence="8 9">
    <name type="scientific">Cryobacterium shii</name>
    <dbReference type="NCBI Taxonomy" id="1259235"/>
    <lineage>
        <taxon>Bacteria</taxon>
        <taxon>Bacillati</taxon>
        <taxon>Actinomycetota</taxon>
        <taxon>Actinomycetes</taxon>
        <taxon>Micrococcales</taxon>
        <taxon>Microbacteriaceae</taxon>
        <taxon>Cryobacterium</taxon>
    </lineage>
</organism>
<evidence type="ECO:0000256" key="5">
    <source>
        <dbReference type="PROSITE-ProRule" id="PRU00520"/>
    </source>
</evidence>
<keyword evidence="9" id="KW-1185">Reference proteome</keyword>
<evidence type="ECO:0000256" key="3">
    <source>
        <dbReference type="ARBA" id="ARBA00015991"/>
    </source>
</evidence>
<dbReference type="RefSeq" id="WP_134365383.1">
    <property type="nucleotide sequence ID" value="NZ_SOFY01000051.1"/>
</dbReference>
<feature type="domain" description="Acylphosphatase-like" evidence="7">
    <location>
        <begin position="3"/>
        <end position="89"/>
    </location>
</feature>
<dbReference type="AlphaFoldDB" id="A0AAQ2C5W4"/>
<keyword evidence="5" id="KW-0378">Hydrolase</keyword>
<accession>A0AAQ2C5W4</accession>
<evidence type="ECO:0000256" key="6">
    <source>
        <dbReference type="RuleBase" id="RU004168"/>
    </source>
</evidence>
<dbReference type="Gene3D" id="3.30.70.100">
    <property type="match status" value="1"/>
</dbReference>
<dbReference type="PANTHER" id="PTHR47268">
    <property type="entry name" value="ACYLPHOSPHATASE"/>
    <property type="match status" value="1"/>
</dbReference>